<feature type="domain" description="Glycosyltransferase subfamily 4-like N-terminal" evidence="1">
    <location>
        <begin position="162"/>
        <end position="215"/>
    </location>
</feature>
<organism evidence="2 3">
    <name type="scientific">Parahaliea aestuarii</name>
    <dbReference type="NCBI Taxonomy" id="1852021"/>
    <lineage>
        <taxon>Bacteria</taxon>
        <taxon>Pseudomonadati</taxon>
        <taxon>Pseudomonadota</taxon>
        <taxon>Gammaproteobacteria</taxon>
        <taxon>Cellvibrionales</taxon>
        <taxon>Halieaceae</taxon>
        <taxon>Parahaliea</taxon>
    </lineage>
</organism>
<dbReference type="RefSeq" id="WP_148062387.1">
    <property type="nucleotide sequence ID" value="NZ_VRYZ01000001.1"/>
</dbReference>
<accession>A0A5C9A3F9</accession>
<proteinExistence type="predicted"/>
<evidence type="ECO:0000313" key="2">
    <source>
        <dbReference type="EMBL" id="TXS94534.1"/>
    </source>
</evidence>
<dbReference type="Proteomes" id="UP000321933">
    <property type="component" value="Unassembled WGS sequence"/>
</dbReference>
<dbReference type="Pfam" id="PF13439">
    <property type="entry name" value="Glyco_transf_4"/>
    <property type="match status" value="1"/>
</dbReference>
<dbReference type="GO" id="GO:0016757">
    <property type="term" value="F:glycosyltransferase activity"/>
    <property type="evidence" value="ECO:0007669"/>
    <property type="project" value="UniProtKB-ARBA"/>
</dbReference>
<sequence length="423" mass="47206">MGKQLSLTLVVVAAHHNTNNVASQRFRELLKYLDTRDLRTFVVSRQVPGGESNGTYQNIPVVGNVYTRSAGLPHLLILLLCALYSKLPLLIQRFTRWNWAINASSVAADIVSSELSQGRRCIVLGTFCPLDSLVAARCAAGQRGALLIQDFRDGLGFEPIGHQGWGHMMIKRLFEWSTSRSANALITVSEPIAAHLRTRFPHKRVQIIPNGYDREIFDAEPAAVSQAADRFVRRYVTPNAILLGHFGRVRLSDPTSQPSLTRLLSALSELPRDISGKVHLLFMGELSRDEEVAVCESGLHFSLLKPRSRHMAIAFMRKMDGLLLLTGTRRSVVTGKVFDYLAVRRSILQFTCVRNEASRIILAHSNMHLICVGPNEPVPSVLQRWVASLGDVTLDYEVDKSFDKLEQARAFKSLLREVAVQMS</sequence>
<dbReference type="SUPFAM" id="SSF53756">
    <property type="entry name" value="UDP-Glycosyltransferase/glycogen phosphorylase"/>
    <property type="match status" value="1"/>
</dbReference>
<keyword evidence="2" id="KW-0808">Transferase</keyword>
<gene>
    <name evidence="2" type="ORF">FVW59_01020</name>
</gene>
<dbReference type="Gene3D" id="3.40.50.2000">
    <property type="entry name" value="Glycogen Phosphorylase B"/>
    <property type="match status" value="1"/>
</dbReference>
<dbReference type="OrthoDB" id="9794575at2"/>
<protein>
    <submittedName>
        <fullName evidence="2">Glycosyltransferase family 4 protein</fullName>
    </submittedName>
</protein>
<keyword evidence="3" id="KW-1185">Reference proteome</keyword>
<reference evidence="2 3" key="1">
    <citation type="submission" date="2019-08" db="EMBL/GenBank/DDBJ databases">
        <title>Parahaliea maris sp. nov., isolated from the surface seawater.</title>
        <authorList>
            <person name="Liu Y."/>
        </authorList>
    </citation>
    <scope>NUCLEOTIDE SEQUENCE [LARGE SCALE GENOMIC DNA]</scope>
    <source>
        <strain evidence="2 3">S2-26</strain>
    </source>
</reference>
<evidence type="ECO:0000313" key="3">
    <source>
        <dbReference type="Proteomes" id="UP000321933"/>
    </source>
</evidence>
<dbReference type="EMBL" id="VRYZ01000001">
    <property type="protein sequence ID" value="TXS94534.1"/>
    <property type="molecule type" value="Genomic_DNA"/>
</dbReference>
<evidence type="ECO:0000259" key="1">
    <source>
        <dbReference type="Pfam" id="PF13439"/>
    </source>
</evidence>
<name>A0A5C9A3F9_9GAMM</name>
<dbReference type="InterPro" id="IPR028098">
    <property type="entry name" value="Glyco_trans_4-like_N"/>
</dbReference>
<comment type="caution">
    <text evidence="2">The sequence shown here is derived from an EMBL/GenBank/DDBJ whole genome shotgun (WGS) entry which is preliminary data.</text>
</comment>
<dbReference type="AlphaFoldDB" id="A0A5C9A3F9"/>